<evidence type="ECO:0000259" key="1">
    <source>
        <dbReference type="Pfam" id="PF02627"/>
    </source>
</evidence>
<gene>
    <name evidence="2" type="ORF">LCGC14_2705510</name>
</gene>
<dbReference type="SUPFAM" id="SSF69118">
    <property type="entry name" value="AhpD-like"/>
    <property type="match status" value="1"/>
</dbReference>
<feature type="domain" description="Carboxymuconolactone decarboxylase-like" evidence="1">
    <location>
        <begin position="77"/>
        <end position="150"/>
    </location>
</feature>
<protein>
    <recommendedName>
        <fullName evidence="1">Carboxymuconolactone decarboxylase-like domain-containing protein</fullName>
    </recommendedName>
</protein>
<dbReference type="AlphaFoldDB" id="A0A0F9A254"/>
<dbReference type="PANTHER" id="PTHR34846">
    <property type="entry name" value="4-CARBOXYMUCONOLACTONE DECARBOXYLASE FAMILY PROTEIN (AFU_ORTHOLOGUE AFUA_6G11590)"/>
    <property type="match status" value="1"/>
</dbReference>
<accession>A0A0F9A254</accession>
<name>A0A0F9A254_9ZZZZ</name>
<dbReference type="EMBL" id="LAZR01048330">
    <property type="protein sequence ID" value="KKK92180.1"/>
    <property type="molecule type" value="Genomic_DNA"/>
</dbReference>
<proteinExistence type="predicted"/>
<sequence length="221" mass="25080">MKFLKVIYISICLLFIITLAGGNSVQKGSKNPIRLKEPRIAPLTESQWNEEQIKLLTPYKRVDGSVLNVVATLGRHPKLFDRFITFGLYVLREQTLPDRDREILILRIGWLCQAKYEFGQHTLAGKRVGLKDEEILRITKGPDEPGWSAFDAALVRAADELYYDAIISDATWKVLSERYNEKQLMDVIFTVGGYNMVSWALNSFGVQLEKGVPGFPEGSKK</sequence>
<organism evidence="2">
    <name type="scientific">marine sediment metagenome</name>
    <dbReference type="NCBI Taxonomy" id="412755"/>
    <lineage>
        <taxon>unclassified sequences</taxon>
        <taxon>metagenomes</taxon>
        <taxon>ecological metagenomes</taxon>
    </lineage>
</organism>
<reference evidence="2" key="1">
    <citation type="journal article" date="2015" name="Nature">
        <title>Complex archaea that bridge the gap between prokaryotes and eukaryotes.</title>
        <authorList>
            <person name="Spang A."/>
            <person name="Saw J.H."/>
            <person name="Jorgensen S.L."/>
            <person name="Zaremba-Niedzwiedzka K."/>
            <person name="Martijn J."/>
            <person name="Lind A.E."/>
            <person name="van Eijk R."/>
            <person name="Schleper C."/>
            <person name="Guy L."/>
            <person name="Ettema T.J."/>
        </authorList>
    </citation>
    <scope>NUCLEOTIDE SEQUENCE</scope>
</reference>
<dbReference type="GO" id="GO:0051920">
    <property type="term" value="F:peroxiredoxin activity"/>
    <property type="evidence" value="ECO:0007669"/>
    <property type="project" value="InterPro"/>
</dbReference>
<dbReference type="InterPro" id="IPR003779">
    <property type="entry name" value="CMD-like"/>
</dbReference>
<dbReference type="Gene3D" id="1.20.1290.10">
    <property type="entry name" value="AhpD-like"/>
    <property type="match status" value="1"/>
</dbReference>
<comment type="caution">
    <text evidence="2">The sequence shown here is derived from an EMBL/GenBank/DDBJ whole genome shotgun (WGS) entry which is preliminary data.</text>
</comment>
<dbReference type="InterPro" id="IPR029032">
    <property type="entry name" value="AhpD-like"/>
</dbReference>
<evidence type="ECO:0000313" key="2">
    <source>
        <dbReference type="EMBL" id="KKK92180.1"/>
    </source>
</evidence>
<dbReference type="PANTHER" id="PTHR34846:SF5">
    <property type="entry name" value="CARBOXYMUCONOLACTONE DECARBOXYLASE-LIKE DOMAIN-CONTAINING PROTEIN"/>
    <property type="match status" value="1"/>
</dbReference>
<dbReference type="Pfam" id="PF02627">
    <property type="entry name" value="CMD"/>
    <property type="match status" value="1"/>
</dbReference>